<keyword evidence="2" id="KW-1185">Reference proteome</keyword>
<dbReference type="AlphaFoldDB" id="A0A4Q2SNZ5"/>
<name>A0A4Q2SNZ5_9ACTN</name>
<accession>A0A4Q2SNZ5</accession>
<evidence type="ECO:0000313" key="1">
    <source>
        <dbReference type="EMBL" id="RYC07352.1"/>
    </source>
</evidence>
<evidence type="ECO:0000313" key="2">
    <source>
        <dbReference type="Proteomes" id="UP000291101"/>
    </source>
</evidence>
<sequence length="114" mass="12356">MIRPPGMYAVIDGQEVRVDSHARDFVRVAGTRHEMDELDDFVSVATTATWRGGTIAINAVSGDECGFFTNDGALAEREGLAGDFHNGWHGAASVDELTDVNEKVTSIHPRRRGA</sequence>
<dbReference type="Proteomes" id="UP000291101">
    <property type="component" value="Unassembled WGS sequence"/>
</dbReference>
<dbReference type="OrthoDB" id="3786889at2"/>
<gene>
    <name evidence="1" type="ORF">EUA94_14815</name>
</gene>
<protein>
    <submittedName>
        <fullName evidence="1">Uncharacterized protein</fullName>
    </submittedName>
</protein>
<organism evidence="1 2">
    <name type="scientific">Nocardioides zhouii</name>
    <dbReference type="NCBI Taxonomy" id="1168729"/>
    <lineage>
        <taxon>Bacteria</taxon>
        <taxon>Bacillati</taxon>
        <taxon>Actinomycetota</taxon>
        <taxon>Actinomycetes</taxon>
        <taxon>Propionibacteriales</taxon>
        <taxon>Nocardioidaceae</taxon>
        <taxon>Nocardioides</taxon>
    </lineage>
</organism>
<comment type="caution">
    <text evidence="1">The sequence shown here is derived from an EMBL/GenBank/DDBJ whole genome shotgun (WGS) entry which is preliminary data.</text>
</comment>
<reference evidence="1 2" key="1">
    <citation type="submission" date="2019-01" db="EMBL/GenBank/DDBJ databases">
        <title>Novel species of Nocardioides.</title>
        <authorList>
            <person name="Liu Q."/>
            <person name="X Y.-H."/>
        </authorList>
    </citation>
    <scope>NUCLEOTIDE SEQUENCE [LARGE SCALE GENOMIC DNA]</scope>
    <source>
        <strain evidence="1 2">HLT2-9</strain>
    </source>
</reference>
<dbReference type="EMBL" id="SDWV01000015">
    <property type="protein sequence ID" value="RYC07352.1"/>
    <property type="molecule type" value="Genomic_DNA"/>
</dbReference>
<dbReference type="RefSeq" id="WP_129427660.1">
    <property type="nucleotide sequence ID" value="NZ_SDWV01000015.1"/>
</dbReference>
<proteinExistence type="predicted"/>